<dbReference type="PROSITE" id="PS50016">
    <property type="entry name" value="ZF_PHD_2"/>
    <property type="match status" value="1"/>
</dbReference>
<feature type="compositionally biased region" description="Basic and acidic residues" evidence="9">
    <location>
        <begin position="2094"/>
        <end position="2103"/>
    </location>
</feature>
<feature type="domain" description="Helicase ATP-binding" evidence="11">
    <location>
        <begin position="335"/>
        <end position="551"/>
    </location>
</feature>
<feature type="compositionally biased region" description="Low complexity" evidence="9">
    <location>
        <begin position="161"/>
        <end position="178"/>
    </location>
</feature>
<evidence type="ECO:0000256" key="1">
    <source>
        <dbReference type="ARBA" id="ARBA00022723"/>
    </source>
</evidence>
<dbReference type="InterPro" id="IPR013083">
    <property type="entry name" value="Znf_RING/FYVE/PHD"/>
</dbReference>
<dbReference type="InterPro" id="IPR027417">
    <property type="entry name" value="P-loop_NTPase"/>
</dbReference>
<dbReference type="Pfam" id="PF00271">
    <property type="entry name" value="Helicase_C"/>
    <property type="match status" value="1"/>
</dbReference>
<feature type="region of interest" description="Disordered" evidence="9">
    <location>
        <begin position="454"/>
        <end position="476"/>
    </location>
</feature>
<feature type="compositionally biased region" description="Basic residues" evidence="9">
    <location>
        <begin position="1820"/>
        <end position="1829"/>
    </location>
</feature>
<dbReference type="Pfam" id="PF00628">
    <property type="entry name" value="PHD"/>
    <property type="match status" value="1"/>
</dbReference>
<evidence type="ECO:0008006" key="15">
    <source>
        <dbReference type="Google" id="ProtNLM"/>
    </source>
</evidence>
<accession>A0A448YWV2</accession>
<dbReference type="InterPro" id="IPR011011">
    <property type="entry name" value="Znf_FYVE_PHD"/>
</dbReference>
<feature type="domain" description="PHD-type" evidence="10">
    <location>
        <begin position="1911"/>
        <end position="1963"/>
    </location>
</feature>
<feature type="compositionally biased region" description="Acidic residues" evidence="9">
    <location>
        <begin position="1478"/>
        <end position="1490"/>
    </location>
</feature>
<proteinExistence type="predicted"/>
<dbReference type="PROSITE" id="PS01359">
    <property type="entry name" value="ZF_PHD_1"/>
    <property type="match status" value="1"/>
</dbReference>
<feature type="region of interest" description="Disordered" evidence="9">
    <location>
        <begin position="2175"/>
        <end position="2194"/>
    </location>
</feature>
<evidence type="ECO:0000313" key="14">
    <source>
        <dbReference type="Proteomes" id="UP000291116"/>
    </source>
</evidence>
<feature type="compositionally biased region" description="Pro residues" evidence="9">
    <location>
        <begin position="249"/>
        <end position="263"/>
    </location>
</feature>
<dbReference type="GO" id="GO:0009378">
    <property type="term" value="F:four-way junction helicase activity"/>
    <property type="evidence" value="ECO:0007669"/>
    <property type="project" value="TreeGrafter"/>
</dbReference>
<keyword evidence="3 8" id="KW-0863">Zinc-finger</keyword>
<protein>
    <recommendedName>
        <fullName evidence="15">RNA helicase</fullName>
    </recommendedName>
</protein>
<feature type="region of interest" description="Disordered" evidence="9">
    <location>
        <begin position="2396"/>
        <end position="2417"/>
    </location>
</feature>
<feature type="region of interest" description="Disordered" evidence="9">
    <location>
        <begin position="784"/>
        <end position="813"/>
    </location>
</feature>
<feature type="compositionally biased region" description="Polar residues" evidence="9">
    <location>
        <begin position="197"/>
        <end position="216"/>
    </location>
</feature>
<feature type="compositionally biased region" description="Polar residues" evidence="9">
    <location>
        <begin position="1849"/>
        <end position="1867"/>
    </location>
</feature>
<feature type="domain" description="Helicase C-terminal" evidence="12">
    <location>
        <begin position="728"/>
        <end position="918"/>
    </location>
</feature>
<feature type="region of interest" description="Disordered" evidence="9">
    <location>
        <begin position="89"/>
        <end position="310"/>
    </location>
</feature>
<dbReference type="GO" id="GO:0045003">
    <property type="term" value="P:double-strand break repair via synthesis-dependent strand annealing"/>
    <property type="evidence" value="ECO:0007669"/>
    <property type="project" value="TreeGrafter"/>
</dbReference>
<dbReference type="SMART" id="SM00487">
    <property type="entry name" value="DEXDc"/>
    <property type="match status" value="1"/>
</dbReference>
<feature type="compositionally biased region" description="Polar residues" evidence="9">
    <location>
        <begin position="1794"/>
        <end position="1815"/>
    </location>
</feature>
<evidence type="ECO:0000256" key="5">
    <source>
        <dbReference type="ARBA" id="ARBA00022806"/>
    </source>
</evidence>
<keyword evidence="7" id="KW-0067">ATP-binding</keyword>
<dbReference type="SMART" id="SM00249">
    <property type="entry name" value="PHD"/>
    <property type="match status" value="2"/>
</dbReference>
<dbReference type="SMART" id="SM00490">
    <property type="entry name" value="HELICc"/>
    <property type="match status" value="1"/>
</dbReference>
<feature type="compositionally biased region" description="Polar residues" evidence="9">
    <location>
        <begin position="179"/>
        <end position="188"/>
    </location>
</feature>
<feature type="compositionally biased region" description="Polar residues" evidence="9">
    <location>
        <begin position="2396"/>
        <end position="2409"/>
    </location>
</feature>
<feature type="compositionally biased region" description="Basic residues" evidence="9">
    <location>
        <begin position="2084"/>
        <end position="2093"/>
    </location>
</feature>
<feature type="compositionally biased region" description="Basic and acidic residues" evidence="9">
    <location>
        <begin position="1779"/>
        <end position="1790"/>
    </location>
</feature>
<feature type="compositionally biased region" description="Basic and acidic residues" evidence="9">
    <location>
        <begin position="1699"/>
        <end position="1713"/>
    </location>
</feature>
<feature type="compositionally biased region" description="Low complexity" evidence="9">
    <location>
        <begin position="219"/>
        <end position="230"/>
    </location>
</feature>
<dbReference type="GO" id="GO:0000400">
    <property type="term" value="F:four-way junction DNA binding"/>
    <property type="evidence" value="ECO:0007669"/>
    <property type="project" value="TreeGrafter"/>
</dbReference>
<dbReference type="Pfam" id="PF00270">
    <property type="entry name" value="DEAD"/>
    <property type="match status" value="1"/>
</dbReference>
<keyword evidence="1" id="KW-0479">Metal-binding</keyword>
<dbReference type="Gene3D" id="3.40.50.300">
    <property type="entry name" value="P-loop containing nucleotide triphosphate hydrolases"/>
    <property type="match status" value="2"/>
</dbReference>
<feature type="compositionally biased region" description="Low complexity" evidence="9">
    <location>
        <begin position="792"/>
        <end position="808"/>
    </location>
</feature>
<feature type="compositionally biased region" description="Basic and acidic residues" evidence="9">
    <location>
        <begin position="1281"/>
        <end position="1294"/>
    </location>
</feature>
<feature type="compositionally biased region" description="Basic and acidic residues" evidence="9">
    <location>
        <begin position="1742"/>
        <end position="1771"/>
    </location>
</feature>
<reference evidence="13 14" key="1">
    <citation type="submission" date="2019-01" db="EMBL/GenBank/DDBJ databases">
        <authorList>
            <person name="Ferrante I. M."/>
        </authorList>
    </citation>
    <scope>NUCLEOTIDE SEQUENCE [LARGE SCALE GENOMIC DNA]</scope>
    <source>
        <strain evidence="13 14">B856</strain>
    </source>
</reference>
<dbReference type="PROSITE" id="PS51192">
    <property type="entry name" value="HELICASE_ATP_BIND_1"/>
    <property type="match status" value="1"/>
</dbReference>
<feature type="compositionally biased region" description="Basic and acidic residues" evidence="9">
    <location>
        <begin position="1514"/>
        <end position="1525"/>
    </location>
</feature>
<dbReference type="InterPro" id="IPR011545">
    <property type="entry name" value="DEAD/DEAH_box_helicase_dom"/>
</dbReference>
<dbReference type="GO" id="GO:0043138">
    <property type="term" value="F:3'-5' DNA helicase activity"/>
    <property type="evidence" value="ECO:0007669"/>
    <property type="project" value="TreeGrafter"/>
</dbReference>
<dbReference type="InterPro" id="IPR014001">
    <property type="entry name" value="Helicase_ATP-bd"/>
</dbReference>
<dbReference type="GO" id="GO:0016787">
    <property type="term" value="F:hydrolase activity"/>
    <property type="evidence" value="ECO:0007669"/>
    <property type="project" value="UniProtKB-KW"/>
</dbReference>
<feature type="region of interest" description="Disordered" evidence="9">
    <location>
        <begin position="1110"/>
        <end position="1538"/>
    </location>
</feature>
<dbReference type="GO" id="GO:0005524">
    <property type="term" value="F:ATP binding"/>
    <property type="evidence" value="ECO:0007669"/>
    <property type="project" value="UniProtKB-KW"/>
</dbReference>
<keyword evidence="2" id="KW-0547">Nucleotide-binding</keyword>
<evidence type="ECO:0000256" key="2">
    <source>
        <dbReference type="ARBA" id="ARBA00022741"/>
    </source>
</evidence>
<keyword evidence="4" id="KW-0378">Hydrolase</keyword>
<dbReference type="OrthoDB" id="164902at2759"/>
<dbReference type="InterPro" id="IPR019787">
    <property type="entry name" value="Znf_PHD-finger"/>
</dbReference>
<evidence type="ECO:0000256" key="8">
    <source>
        <dbReference type="PROSITE-ProRule" id="PRU00146"/>
    </source>
</evidence>
<feature type="region of interest" description="Disordered" evidence="9">
    <location>
        <begin position="1671"/>
        <end position="1885"/>
    </location>
</feature>
<dbReference type="SUPFAM" id="SSF57903">
    <property type="entry name" value="FYVE/PHD zinc finger"/>
    <property type="match status" value="1"/>
</dbReference>
<evidence type="ECO:0000256" key="6">
    <source>
        <dbReference type="ARBA" id="ARBA00022833"/>
    </source>
</evidence>
<sequence>MASARPARLKTCTTAHTDRHRGRPVPTPLPAAMATRSAFGWSCRNCTFFHSVPAPRCSMCGELRGASRREMHDFVLGKRVAPVAEGNVVELPENDEGERGAGGTNRNGNGNTDGGGASFSKENRHNHRAPTPLPRTTGISAAAAAAASRNPYSKHPKPVRAAAAAAATTTATATTTAARTKNATNHPFVTTRKPRNTKNASVRNPYSTGRSMTNKGHQQKQQQQQQQQQQMSDAAMDSTDSNAQAPQRLPNPQPEKPPPPRPGPQKQTHVRPHSFFDKNPSSHASKRRKGQQQQQPKVHHFGFSDGPVPHNPDAALTYIYPKHPDFPTRDYQLEITETALRYNTLVSLPTGLGKTHIAAVVMYNFWRWFAPPGASLQGRNHGGASCRGGKVVFLAPTLPLVNQQIEACYNIMGIPGHETAVLTGRLKAHERRELWRTKRVFYCTPQTVQKDLVSACGGGSGEKNERGNGQNHDPNGGTVGVDHETALAFSRVVCLVLDEAHKATGDYAYTKVIELLEKHAGAKFRILGLSATPGTSIKAIQGVIEALRSCKIEARTDADPGVAPYLHEKRTEIVVCPRNTHQRDIGRRLSHIVEPLLKRLKDEKLFSYGTPETLTPYAVFRAKQQYETNFRGRTNGGILSCFHATHALIQIKNDCHQGLGVVRTKLLRLKSGPQRGILSTIVKSDDFGALFEKVMEATGGGPDGSNSNSNSNNNAFAVGSVVDPKLSKLCELLKVHFERSNAENHSSRAIVFAQFRDSVQEIVGCLEQTLKPLVRSRYFVGQNKGGGGGTGQSKQQQQQTTTTTTTGNDKVSGMKQAEQQKAIRDFRNNVFNVLVCTSIGEEGLDIGDVDLIINYDVIRSPIRTIQRAGRTGRKRDGRVVSLIAEGPEEQTHKKRVEGERTLANALKNPKKFVMASHYPMLPGHGSHHQAGPALEYQAMQPKARLNMKEVAGAQLTTPGSKKAAAETKRNAWRLTLEQEDERRHFMGGGNGSDAIACLPDAVAWKKLKRFFLRNRADPSRLPPSLFYRGKGKRLVPHEKEHLLQRRKELRNRLVQKRAHLFRGRNASILEQIQQKHGPVYLVGAAAAKRGHEAILELFPVHQVRDVESDTINKAGGTGPGSGIRKNMWPKTKTDQGGPATTSPGVANRNARASELPNTTVDETRQGSEASVVDGNDATGAPFSGADSLAKESLNGRGDAPPAISRQRPPLNEGAEPGKESLYRSSISMSEKHRRSSGNASGSTTHDIENAGALTGGKKLTDSKRNQVPMSLQPPVPQNSRSKAEVDEYVDRESENTSTLQGGKKVADSESDPVPLSPQPERALFRLPTPPPTSDSSRSDFPRLSENLEKAVFRLPTPPPSSDSSSGEDEDEGRSQTVCETNHPTTSSGVAVNNEFEFEENKNASGGIPQQIAIQAAEESDNLRTTASDTKPVQEESDNDERGGDPRFSQSNAAGLDTKPEIKAIFRLPTPPPSSSSSSDEDDESNDDTEVELLPQSGTIEGRFSHAAPLVKASTFHEEDMNRGEEEVQNPIDNLDHNDHTMINLEDKKFRKLRLPARKGQLGGSSPYCEQEKLVSGVSSDKDLALSSLKPKPSVAKEDKALTLSSVEKGNHFLGFEGDDDVALSTLKKSSITKTMSRNDGYHMDGTACGKDITSDSPLKILEGITLKTSQNDVSLSSLRKKNERKNPAVENNVSSGKNRYVEGERFRNDSEQNKKKRKKDAGDDTDSDEDVPLTYFKKTRERSHDAEKSKKDSPDILDTPCDRHDGSDKSHNQNSTVAKSERCIRPRLLETPEGSATDSLKESSVPTQSPSQQEIVNHLKSGKNRKRLRIGTDDSDEENGEEERLVTGLSYQTMTPSSSSVNNSTLRTVEDTPKTASDPISRFLRDTPNNADASAFLTDTPATKNGDIATEIVCQICTSGDTTDKDPIVLCDGCNLGFHKLCYRAEVDVESADPWFCDACKHPSRCLSSTTCTFCCQHNGILRKDGATFCHPLCLALSCKMTSANCSVCSLFGAVQCNLCSDAAHPHCALDSGWTIVHCAATKGQPMKHSMFCPKHSGNADQLSSENTRIIRSKKKTNMNGSQRPKKLKRKGKNTYERERTQSEKVFGTNNFREQEIEILDDTDDDEEIKKKEKESLKERRRRGLARFVLDEAEIGSDQDHDDEIENEELRLLEEEEGTGSQDSFINDNPDLTQHFSQDVLGDVDPDAASTDFVYGACKNRDENDSGGSSNIHRALDARREREHQFRTPNFNRRSMRAPDSSSPSYTENGCSIPSSERGLGRMHFIRSVLEHHRQGGDCDEIESEYKRLEASAGADVDATLSQIRSESTPANDRNALIDLSRSQTNGTDSPIQLMTDGLRPAISNGEVNPIRSSVERLNASSTRGASLCFLGSATDTKTTEAPPSQQFHSPGRVNGTATTLTAEQLARIEANRQAALRRRAQFQANQKA</sequence>
<evidence type="ECO:0000256" key="3">
    <source>
        <dbReference type="ARBA" id="ARBA00022771"/>
    </source>
</evidence>
<feature type="compositionally biased region" description="Gly residues" evidence="9">
    <location>
        <begin position="100"/>
        <end position="117"/>
    </location>
</feature>
<dbReference type="SUPFAM" id="SSF52540">
    <property type="entry name" value="P-loop containing nucleoside triphosphate hydrolases"/>
    <property type="match status" value="1"/>
</dbReference>
<organism evidence="13 14">
    <name type="scientific">Pseudo-nitzschia multistriata</name>
    <dbReference type="NCBI Taxonomy" id="183589"/>
    <lineage>
        <taxon>Eukaryota</taxon>
        <taxon>Sar</taxon>
        <taxon>Stramenopiles</taxon>
        <taxon>Ochrophyta</taxon>
        <taxon>Bacillariophyta</taxon>
        <taxon>Bacillariophyceae</taxon>
        <taxon>Bacillariophycidae</taxon>
        <taxon>Bacillariales</taxon>
        <taxon>Bacillariaceae</taxon>
        <taxon>Pseudo-nitzschia</taxon>
    </lineage>
</organism>
<keyword evidence="5" id="KW-0347">Helicase</keyword>
<dbReference type="InterPro" id="IPR001965">
    <property type="entry name" value="Znf_PHD"/>
</dbReference>
<evidence type="ECO:0000256" key="7">
    <source>
        <dbReference type="ARBA" id="ARBA00022840"/>
    </source>
</evidence>
<dbReference type="InterPro" id="IPR019786">
    <property type="entry name" value="Zinc_finger_PHD-type_CS"/>
</dbReference>
<evidence type="ECO:0000259" key="11">
    <source>
        <dbReference type="PROSITE" id="PS51192"/>
    </source>
</evidence>
<feature type="compositionally biased region" description="Polar residues" evidence="9">
    <location>
        <begin position="2179"/>
        <end position="2194"/>
    </location>
</feature>
<keyword evidence="14" id="KW-1185">Reference proteome</keyword>
<dbReference type="GO" id="GO:0036297">
    <property type="term" value="P:interstrand cross-link repair"/>
    <property type="evidence" value="ECO:0007669"/>
    <property type="project" value="TreeGrafter"/>
</dbReference>
<feature type="region of interest" description="Disordered" evidence="9">
    <location>
        <begin position="2236"/>
        <end position="2275"/>
    </location>
</feature>
<feature type="compositionally biased region" description="Basic and acidic residues" evidence="9">
    <location>
        <begin position="1336"/>
        <end position="1351"/>
    </location>
</feature>
<feature type="compositionally biased region" description="Basic and acidic residues" evidence="9">
    <location>
        <begin position="2236"/>
        <end position="2246"/>
    </location>
</feature>
<dbReference type="PANTHER" id="PTHR14025:SF20">
    <property type="entry name" value="FANCONI ANEMIA GROUP M PROTEIN"/>
    <property type="match status" value="1"/>
</dbReference>
<dbReference type="Gene3D" id="3.30.40.10">
    <property type="entry name" value="Zinc/RING finger domain, C3HC4 (zinc finger)"/>
    <property type="match status" value="1"/>
</dbReference>
<evidence type="ECO:0000256" key="4">
    <source>
        <dbReference type="ARBA" id="ARBA00022801"/>
    </source>
</evidence>
<feature type="region of interest" description="Disordered" evidence="9">
    <location>
        <begin position="2074"/>
        <end position="2112"/>
    </location>
</feature>
<dbReference type="PROSITE" id="PS51194">
    <property type="entry name" value="HELICASE_CTER"/>
    <property type="match status" value="1"/>
</dbReference>
<feature type="compositionally biased region" description="Polar residues" evidence="9">
    <location>
        <begin position="2260"/>
        <end position="2275"/>
    </location>
</feature>
<keyword evidence="6" id="KW-0862">Zinc</keyword>
<dbReference type="CDD" id="cd15492">
    <property type="entry name" value="PHD_BRPF_JADE_like"/>
    <property type="match status" value="1"/>
</dbReference>
<dbReference type="PANTHER" id="PTHR14025">
    <property type="entry name" value="FANCONI ANEMIA GROUP M FANCM FAMILY MEMBER"/>
    <property type="match status" value="1"/>
</dbReference>
<dbReference type="InterPro" id="IPR001650">
    <property type="entry name" value="Helicase_C-like"/>
</dbReference>
<feature type="compositionally biased region" description="Polar residues" evidence="9">
    <location>
        <begin position="1374"/>
        <end position="1390"/>
    </location>
</feature>
<evidence type="ECO:0000313" key="13">
    <source>
        <dbReference type="EMBL" id="VEU34307.1"/>
    </source>
</evidence>
<evidence type="ECO:0000259" key="10">
    <source>
        <dbReference type="PROSITE" id="PS50016"/>
    </source>
</evidence>
<evidence type="ECO:0000256" key="9">
    <source>
        <dbReference type="SAM" id="MobiDB-lite"/>
    </source>
</evidence>
<name>A0A448YWV2_9STRA</name>
<gene>
    <name evidence="13" type="ORF">PSNMU_V1.4_AUG-EV-PASAV3_0010100</name>
</gene>
<dbReference type="GO" id="GO:0008270">
    <property type="term" value="F:zinc ion binding"/>
    <property type="evidence" value="ECO:0007669"/>
    <property type="project" value="UniProtKB-KW"/>
</dbReference>
<dbReference type="EMBL" id="CAACVS010000025">
    <property type="protein sequence ID" value="VEU34307.1"/>
    <property type="molecule type" value="Genomic_DNA"/>
</dbReference>
<evidence type="ECO:0000259" key="12">
    <source>
        <dbReference type="PROSITE" id="PS51194"/>
    </source>
</evidence>
<dbReference type="Proteomes" id="UP000291116">
    <property type="component" value="Unassembled WGS sequence"/>
</dbReference>